<evidence type="ECO:0000259" key="5">
    <source>
        <dbReference type="PROSITE" id="PS50835"/>
    </source>
</evidence>
<dbReference type="InterPro" id="IPR013517">
    <property type="entry name" value="FG-GAP"/>
</dbReference>
<feature type="domain" description="Ig-like" evidence="5">
    <location>
        <begin position="1177"/>
        <end position="1255"/>
    </location>
</feature>
<accession>A0A1H8F9V0</accession>
<dbReference type="CDD" id="cd00102">
    <property type="entry name" value="IPT"/>
    <property type="match status" value="3"/>
</dbReference>
<dbReference type="STRING" id="573321.SAMN04488505_109138"/>
<dbReference type="InterPro" id="IPR013783">
    <property type="entry name" value="Ig-like_fold"/>
</dbReference>
<keyword evidence="2" id="KW-0677">Repeat</keyword>
<dbReference type="PROSITE" id="PS50835">
    <property type="entry name" value="IG_LIKE"/>
    <property type="match status" value="1"/>
</dbReference>
<evidence type="ECO:0000256" key="1">
    <source>
        <dbReference type="ARBA" id="ARBA00022729"/>
    </source>
</evidence>
<keyword evidence="3" id="KW-0325">Glycoprotein</keyword>
<dbReference type="RefSeq" id="WP_089919266.1">
    <property type="nucleotide sequence ID" value="NZ_FOBB01000009.1"/>
</dbReference>
<dbReference type="SUPFAM" id="SSF69318">
    <property type="entry name" value="Integrin alpha N-terminal domain"/>
    <property type="match status" value="2"/>
</dbReference>
<feature type="chain" id="PRO_5011663077" evidence="4">
    <location>
        <begin position="28"/>
        <end position="1529"/>
    </location>
</feature>
<feature type="signal peptide" evidence="4">
    <location>
        <begin position="1"/>
        <end position="27"/>
    </location>
</feature>
<sequence length="1529" mass="158711">MKQFSPVTARKWVLFLSIFFLSLQTFAQPVISSFSPAAGAIGTPVTITGTGFSAVPANNIVFFGAVKAAVTAASSTSLTVTVPAGATFMPMSVTVNHLTAYSAKPFMVTFPDGGPFTGGSFERQTSLTTSLYPFAVAITDLDGDGKPDLAAACNGNVPASTLSVFRNTGAGSALSFSVKKDLPIADMPYAVAAGDLDGDGKPDLAATYISGGGNVAVYKNTSSPGVVSMAAPVTYATGTNPYKVLIGDIDRDGKPDLVISNYLAGSITVLRNTSAGGVISFAPKVDLTTAPLSYGIAIADLDGDGKLDIATTAPQTAILAIHRNTSAPGTISFDAAMDITVPTQPVSLTAGDIDGDGKADIAVVDYAGFSVLRNTSAAGSISFGPLVSFPFSSPSSERMDIAMGDLDGDAKPDLAISDEANAVFISKNTSATGTVSFAPDVKFFAEAAFRVVIGDLNGDGKPEMVAPDFTGNALTLFRNRITDPYISSFDPAEAVEGTTVTISGTNFSGVTAVSFGGVPAASFTVVNATTITAIVGKGAPGEIVVTNAYGTAKIDGFIFHGPPVISSFTPLSAKTGDTITITGKFLTDVTAVTLGGTPAASFTINSHTSISAVVGAGSSGSVSVASPYGPASLPGFTYYPPPAITSFTPSGGDKGTVITITGTNFTGVSKVLVGGAPVASFTVQSATTITAVISEGGTGSVAVTAQGGTALSSGVFAFPPPTVTSFSPLSGPAGTTVTITGTNFRSDVNANYVYFGAVKAVVKAATRTALTVTVPTGATYAPLTVTVNNNTAYAGQPFNMTYNGGDTGITDVSFAWKLAGAVYNRTHDVFMADLDGDSRSDLVYCHDFDGSVAVLHNTSTGGMVSFAPGTNIDGIYLISRMAVADITGDGKLDIIFRDAYFNTPYVCRNISTPGHILFAEKVALPEGLDPLNLLINDFDGDGKADIIGHTYDGFEFTTTISVFRNTGDNGIISFAPAGETVYEFFGSRIRSADFDNDGKPDIALAGGNRVRILKNSSTPGNISFVNNGFFEPANNPSALAVADFDNDHKPDLVLGSGRQLIVYRNISSSGNIAFAPPLTYETGTYGIKSNLQHIAIGQLDGDGLPDIAVSDNGGLLLFRNTSGQGTLSLGPPEYFDVQDEVGSVTDSDIGDLDGDGKADIAVSNFSSGNISVFRNQQGEKIVALCSVTDTTLTADITGTSYQWQVNNGSGFSAVADNANYTGAATASLKMSAIPESWNGYQYRCVVDGNAGKSINLELRTTIIQSGTAAAEASPCPEIPVAVTFNPTNVDYKTTIELWESTNGSAFAPLSSQVYFGGAMRFDVEKDTVTGVRKYFFVIKPRQGLSCAPITHSDTTTITIEEFKAPVLAVNGPNLTVTNTEAGVEYRWQVQNSAGEWTFVIPSAEGPAYTVRNLGTYRVQAMRTACGNAVYSAPQTMIITAIDPVTPESVGMKLFPNPVSTSLTIGPLKLAHRWQTLDIYRTDGQLLLAGYDISNQTRVTLNTESLTSGTYTAVLRRKAGQPVVIKFVKQ</sequence>
<organism evidence="6 7">
    <name type="scientific">Chitinophaga rupis</name>
    <dbReference type="NCBI Taxonomy" id="573321"/>
    <lineage>
        <taxon>Bacteria</taxon>
        <taxon>Pseudomonadati</taxon>
        <taxon>Bacteroidota</taxon>
        <taxon>Chitinophagia</taxon>
        <taxon>Chitinophagales</taxon>
        <taxon>Chitinophagaceae</taxon>
        <taxon>Chitinophaga</taxon>
    </lineage>
</organism>
<evidence type="ECO:0000256" key="3">
    <source>
        <dbReference type="ARBA" id="ARBA00023180"/>
    </source>
</evidence>
<evidence type="ECO:0000256" key="4">
    <source>
        <dbReference type="SAM" id="SignalP"/>
    </source>
</evidence>
<evidence type="ECO:0000313" key="7">
    <source>
        <dbReference type="Proteomes" id="UP000198984"/>
    </source>
</evidence>
<dbReference type="Gene3D" id="2.60.40.10">
    <property type="entry name" value="Immunoglobulins"/>
    <property type="match status" value="5"/>
</dbReference>
<dbReference type="SUPFAM" id="SSF81296">
    <property type="entry name" value="E set domains"/>
    <property type="match status" value="5"/>
</dbReference>
<name>A0A1H8F9V0_9BACT</name>
<dbReference type="SMART" id="SM00191">
    <property type="entry name" value="Int_alpha"/>
    <property type="match status" value="5"/>
</dbReference>
<dbReference type="Gene3D" id="2.130.10.130">
    <property type="entry name" value="Integrin alpha, N-terminal"/>
    <property type="match status" value="3"/>
</dbReference>
<dbReference type="InterPro" id="IPR013519">
    <property type="entry name" value="Int_alpha_beta-p"/>
</dbReference>
<dbReference type="PANTHER" id="PTHR44103:SF1">
    <property type="entry name" value="PROPROTEIN CONVERTASE P"/>
    <property type="match status" value="1"/>
</dbReference>
<reference evidence="6 7" key="1">
    <citation type="submission" date="2016-10" db="EMBL/GenBank/DDBJ databases">
        <authorList>
            <person name="de Groot N.N."/>
        </authorList>
    </citation>
    <scope>NUCLEOTIDE SEQUENCE [LARGE SCALE GENOMIC DNA]</scope>
    <source>
        <strain evidence="6 7">DSM 21039</strain>
    </source>
</reference>
<evidence type="ECO:0000313" key="6">
    <source>
        <dbReference type="EMBL" id="SEN28224.1"/>
    </source>
</evidence>
<dbReference type="CDD" id="cd00603">
    <property type="entry name" value="IPT_PCSR"/>
    <property type="match status" value="1"/>
</dbReference>
<dbReference type="Pfam" id="PF01833">
    <property type="entry name" value="TIG"/>
    <property type="match status" value="5"/>
</dbReference>
<keyword evidence="7" id="KW-1185">Reference proteome</keyword>
<proteinExistence type="predicted"/>
<dbReference type="Pfam" id="PF13517">
    <property type="entry name" value="FG-GAP_3"/>
    <property type="match status" value="6"/>
</dbReference>
<dbReference type="SMART" id="SM00429">
    <property type="entry name" value="IPT"/>
    <property type="match status" value="5"/>
</dbReference>
<gene>
    <name evidence="6" type="ORF">SAMN04488505_109138</name>
</gene>
<dbReference type="Proteomes" id="UP000198984">
    <property type="component" value="Unassembled WGS sequence"/>
</dbReference>
<dbReference type="PANTHER" id="PTHR44103">
    <property type="entry name" value="PROPROTEIN CONVERTASE P"/>
    <property type="match status" value="1"/>
</dbReference>
<evidence type="ECO:0000256" key="2">
    <source>
        <dbReference type="ARBA" id="ARBA00022737"/>
    </source>
</evidence>
<dbReference type="OrthoDB" id="1110382at2"/>
<dbReference type="InterPro" id="IPR014756">
    <property type="entry name" value="Ig_E-set"/>
</dbReference>
<dbReference type="EMBL" id="FOBB01000009">
    <property type="protein sequence ID" value="SEN28224.1"/>
    <property type="molecule type" value="Genomic_DNA"/>
</dbReference>
<dbReference type="InterPro" id="IPR028994">
    <property type="entry name" value="Integrin_alpha_N"/>
</dbReference>
<keyword evidence="1 4" id="KW-0732">Signal</keyword>
<dbReference type="InterPro" id="IPR002909">
    <property type="entry name" value="IPT_dom"/>
</dbReference>
<dbReference type="InterPro" id="IPR007110">
    <property type="entry name" value="Ig-like_dom"/>
</dbReference>
<protein>
    <submittedName>
        <fullName evidence="6">IPT/TIG domain-containing protein</fullName>
    </submittedName>
</protein>